<comment type="function">
    <text evidence="8">Involved in mRNA degradation. Catalyzes the phosphorolysis of single-stranded polyribonucleotides processively in the 3'- to 5'-direction.</text>
</comment>
<dbReference type="GO" id="GO:0000287">
    <property type="term" value="F:magnesium ion binding"/>
    <property type="evidence" value="ECO:0007669"/>
    <property type="project" value="UniProtKB-UniRule"/>
</dbReference>
<dbReference type="GO" id="GO:0000175">
    <property type="term" value="F:3'-5'-RNA exonuclease activity"/>
    <property type="evidence" value="ECO:0007669"/>
    <property type="project" value="TreeGrafter"/>
</dbReference>
<dbReference type="EMBL" id="MWBO01000031">
    <property type="protein sequence ID" value="OQA52422.1"/>
    <property type="molecule type" value="Genomic_DNA"/>
</dbReference>
<evidence type="ECO:0000313" key="10">
    <source>
        <dbReference type="EMBL" id="OQA52422.1"/>
    </source>
</evidence>
<dbReference type="HAMAP" id="MF_01595">
    <property type="entry name" value="PNPase"/>
    <property type="match status" value="1"/>
</dbReference>
<dbReference type="SMART" id="SM00322">
    <property type="entry name" value="KH"/>
    <property type="match status" value="1"/>
</dbReference>
<dbReference type="InterPro" id="IPR015848">
    <property type="entry name" value="PNPase_PH_RNA-bd_bac/org-type"/>
</dbReference>
<dbReference type="Proteomes" id="UP000485367">
    <property type="component" value="Unassembled WGS sequence"/>
</dbReference>
<gene>
    <name evidence="8 10" type="primary">pnp</name>
    <name evidence="10" type="ORF">BWY43_00489</name>
</gene>
<reference evidence="10" key="1">
    <citation type="submission" date="2017-02" db="EMBL/GenBank/DDBJ databases">
        <title>Delving into the versatile metabolic prowess of the omnipresent phylum Bacteroidetes.</title>
        <authorList>
            <person name="Nobu M.K."/>
            <person name="Mei R."/>
            <person name="Narihiro T."/>
            <person name="Kuroda K."/>
            <person name="Liu W.-T."/>
        </authorList>
    </citation>
    <scope>NUCLEOTIDE SEQUENCE</scope>
    <source>
        <strain evidence="10">ADurb.Bin280</strain>
    </source>
</reference>
<name>A0A1V5SEH8_9BACT</name>
<dbReference type="SUPFAM" id="SSF50249">
    <property type="entry name" value="Nucleic acid-binding proteins"/>
    <property type="match status" value="1"/>
</dbReference>
<sequence>MEKKEIEFSVAGQNLRLSSGELAMQADGAILAQAGGTMVLATCVVGKEPSDMDYMPLSIDYEERFYASGKISGSRFIKREGRPSEQAILNSRMIDRPIRPLFPKYFRHETQVIITTLSFDKENDPDMLALLAASTAICQSMAPFMGPIGGVRVGMIDGEFVANPLRSQMENSTLDLVVVGTKKRVLMLEASSKEISEEKVVEAIEFAQTYIDQLIDAQEPFINPDKIAVEDHTVEMQLAVKELIGSRLHQTMLDRENAAKEDNVQSLKDEILTAFEGKYKQADLEEVFNKFLEKEVRETILADGIRPDGRKLDEIRPLDIKTGLLPRAHGSGLFTRGQTQSLTIATLASPGMEQFIDTMEEDTTKRYMHFYNFPPYSTGEVKRVGSASRREIGHGALAEKALVPVLPSKDEFPYTIRLVSEILSSNGSSSMAATCGSTLALMDAGVPIKEPVAGIAMGMVSRPKTGEKVEIEGIEEDEKYQFAVLTDLQGVEDFGGDMDFKVAGTKNGITAIQLDVKIDGLSMEMIRSTLTKAKVGRDFIMQKMLSIIPSSKIELSQYAPRIITVKINPAKIGELIGPGGKNIQNIIAQAGGKEVVAVDIEDDGTVMISSADSKAAELVKSMVEGQTVEPELDKIYDGEVVNIQKDRNTGKEIGAIVKFLPNKDGMVHISEICDERIPDVSCKVKVGDKVKVKVTGIDPEKGRVSLSIKKAK</sequence>
<comment type="cofactor">
    <cofactor evidence="8">
        <name>Mg(2+)</name>
        <dbReference type="ChEBI" id="CHEBI:18420"/>
    </cofactor>
</comment>
<dbReference type="InterPro" id="IPR036612">
    <property type="entry name" value="KH_dom_type_1_sf"/>
</dbReference>
<dbReference type="FunFam" id="3.30.230.70:FF:000002">
    <property type="entry name" value="Polyribonucleotide nucleotidyltransferase"/>
    <property type="match status" value="1"/>
</dbReference>
<dbReference type="Pfam" id="PF00013">
    <property type="entry name" value="KH_1"/>
    <property type="match status" value="1"/>
</dbReference>
<keyword evidence="3 8" id="KW-0808">Transferase</keyword>
<dbReference type="InterPro" id="IPR004087">
    <property type="entry name" value="KH_dom"/>
</dbReference>
<feature type="binding site" evidence="8">
    <location>
        <position position="499"/>
    </location>
    <ligand>
        <name>Mg(2+)</name>
        <dbReference type="ChEBI" id="CHEBI:18420"/>
    </ligand>
</feature>
<evidence type="ECO:0000256" key="4">
    <source>
        <dbReference type="ARBA" id="ARBA00022695"/>
    </source>
</evidence>
<dbReference type="Gene3D" id="3.30.1370.10">
    <property type="entry name" value="K Homology domain, type 1"/>
    <property type="match status" value="1"/>
</dbReference>
<evidence type="ECO:0000256" key="1">
    <source>
        <dbReference type="ARBA" id="ARBA00007404"/>
    </source>
</evidence>
<evidence type="ECO:0000256" key="7">
    <source>
        <dbReference type="ARBA" id="ARBA00022884"/>
    </source>
</evidence>
<dbReference type="InterPro" id="IPR012162">
    <property type="entry name" value="PNPase"/>
</dbReference>
<dbReference type="NCBIfam" id="NF008805">
    <property type="entry name" value="PRK11824.1"/>
    <property type="match status" value="1"/>
</dbReference>
<dbReference type="PIRSF" id="PIRSF005499">
    <property type="entry name" value="PNPase"/>
    <property type="match status" value="1"/>
</dbReference>
<dbReference type="AlphaFoldDB" id="A0A1V5SEH8"/>
<dbReference type="Pfam" id="PF00575">
    <property type="entry name" value="S1"/>
    <property type="match status" value="1"/>
</dbReference>
<dbReference type="GO" id="GO:0005829">
    <property type="term" value="C:cytosol"/>
    <property type="evidence" value="ECO:0007669"/>
    <property type="project" value="UniProtKB-ARBA"/>
</dbReference>
<dbReference type="InterPro" id="IPR001247">
    <property type="entry name" value="ExoRNase_PH_dom1"/>
</dbReference>
<dbReference type="PANTHER" id="PTHR11252">
    <property type="entry name" value="POLYRIBONUCLEOTIDE NUCLEOTIDYLTRANSFERASE"/>
    <property type="match status" value="1"/>
</dbReference>
<dbReference type="NCBIfam" id="TIGR03591">
    <property type="entry name" value="polynuc_phos"/>
    <property type="match status" value="1"/>
</dbReference>
<dbReference type="Pfam" id="PF03726">
    <property type="entry name" value="PNPase"/>
    <property type="match status" value="1"/>
</dbReference>
<evidence type="ECO:0000259" key="9">
    <source>
        <dbReference type="PROSITE" id="PS50126"/>
    </source>
</evidence>
<feature type="domain" description="S1 motif" evidence="9">
    <location>
        <begin position="633"/>
        <end position="709"/>
    </location>
</feature>
<dbReference type="CDD" id="cd11364">
    <property type="entry name" value="RNase_PH_PNPase_2"/>
    <property type="match status" value="1"/>
</dbReference>
<dbReference type="PROSITE" id="PS50084">
    <property type="entry name" value="KH_TYPE_1"/>
    <property type="match status" value="1"/>
</dbReference>
<dbReference type="SMART" id="SM00316">
    <property type="entry name" value="S1"/>
    <property type="match status" value="1"/>
</dbReference>
<dbReference type="InterPro" id="IPR027408">
    <property type="entry name" value="PNPase/RNase_PH_dom_sf"/>
</dbReference>
<evidence type="ECO:0000256" key="2">
    <source>
        <dbReference type="ARBA" id="ARBA00022490"/>
    </source>
</evidence>
<evidence type="ECO:0000256" key="8">
    <source>
        <dbReference type="HAMAP-Rule" id="MF_01595"/>
    </source>
</evidence>
<evidence type="ECO:0000256" key="3">
    <source>
        <dbReference type="ARBA" id="ARBA00022679"/>
    </source>
</evidence>
<dbReference type="InterPro" id="IPR003029">
    <property type="entry name" value="S1_domain"/>
</dbReference>
<dbReference type="SUPFAM" id="SSF46915">
    <property type="entry name" value="Polynucleotide phosphorylase/guanosine pentaphosphate synthase (PNPase/GPSI), domain 3"/>
    <property type="match status" value="1"/>
</dbReference>
<dbReference type="SUPFAM" id="SSF55666">
    <property type="entry name" value="Ribonuclease PH domain 2-like"/>
    <property type="match status" value="2"/>
</dbReference>
<evidence type="ECO:0000256" key="6">
    <source>
        <dbReference type="ARBA" id="ARBA00022842"/>
    </source>
</evidence>
<dbReference type="Gene3D" id="3.30.230.70">
    <property type="entry name" value="GHMP Kinase, N-terminal domain"/>
    <property type="match status" value="2"/>
</dbReference>
<dbReference type="InterPro" id="IPR036456">
    <property type="entry name" value="PNPase_PH_RNA-bd_sf"/>
</dbReference>
<dbReference type="FunFam" id="3.30.230.70:FF:000001">
    <property type="entry name" value="Polyribonucleotide nucleotidyltransferase"/>
    <property type="match status" value="1"/>
</dbReference>
<feature type="binding site" evidence="8">
    <location>
        <position position="493"/>
    </location>
    <ligand>
        <name>Mg(2+)</name>
        <dbReference type="ChEBI" id="CHEBI:18420"/>
    </ligand>
</feature>
<dbReference type="SUPFAM" id="SSF54791">
    <property type="entry name" value="Eukaryotic type KH-domain (KH-domain type I)"/>
    <property type="match status" value="1"/>
</dbReference>
<dbReference type="GO" id="GO:0003723">
    <property type="term" value="F:RNA binding"/>
    <property type="evidence" value="ECO:0007669"/>
    <property type="project" value="UniProtKB-UniRule"/>
</dbReference>
<dbReference type="EC" id="2.7.7.8" evidence="8"/>
<dbReference type="InterPro" id="IPR004088">
    <property type="entry name" value="KH_dom_type_1"/>
</dbReference>
<keyword evidence="2 8" id="KW-0963">Cytoplasm</keyword>
<dbReference type="PANTHER" id="PTHR11252:SF0">
    <property type="entry name" value="POLYRIBONUCLEOTIDE NUCLEOTIDYLTRANSFERASE 1, MITOCHONDRIAL"/>
    <property type="match status" value="1"/>
</dbReference>
<keyword evidence="4 8" id="KW-0548">Nucleotidyltransferase</keyword>
<dbReference type="Pfam" id="PF01138">
    <property type="entry name" value="RNase_PH"/>
    <property type="match status" value="2"/>
</dbReference>
<organism evidence="10">
    <name type="scientific">candidate division WS2 bacterium ADurb.Bin280</name>
    <dbReference type="NCBI Taxonomy" id="1852829"/>
    <lineage>
        <taxon>Bacteria</taxon>
        <taxon>candidate division WS2</taxon>
    </lineage>
</organism>
<dbReference type="GO" id="GO:0006402">
    <property type="term" value="P:mRNA catabolic process"/>
    <property type="evidence" value="ECO:0007669"/>
    <property type="project" value="UniProtKB-UniRule"/>
</dbReference>
<dbReference type="Gene3D" id="2.40.50.140">
    <property type="entry name" value="Nucleic acid-binding proteins"/>
    <property type="match status" value="1"/>
</dbReference>
<comment type="catalytic activity">
    <reaction evidence="8">
        <text>RNA(n+1) + phosphate = RNA(n) + a ribonucleoside 5'-diphosphate</text>
        <dbReference type="Rhea" id="RHEA:22096"/>
        <dbReference type="Rhea" id="RHEA-COMP:14527"/>
        <dbReference type="Rhea" id="RHEA-COMP:17342"/>
        <dbReference type="ChEBI" id="CHEBI:43474"/>
        <dbReference type="ChEBI" id="CHEBI:57930"/>
        <dbReference type="ChEBI" id="CHEBI:140395"/>
        <dbReference type="EC" id="2.7.7.8"/>
    </reaction>
</comment>
<keyword evidence="6 8" id="KW-0460">Magnesium</keyword>
<dbReference type="FunFam" id="3.30.1370.10:FF:000001">
    <property type="entry name" value="Polyribonucleotide nucleotidyltransferase"/>
    <property type="match status" value="1"/>
</dbReference>
<dbReference type="GO" id="GO:0006396">
    <property type="term" value="P:RNA processing"/>
    <property type="evidence" value="ECO:0007669"/>
    <property type="project" value="InterPro"/>
</dbReference>
<comment type="similarity">
    <text evidence="1 8">Belongs to the polyribonucleotide nucleotidyltransferase family.</text>
</comment>
<dbReference type="InterPro" id="IPR036345">
    <property type="entry name" value="ExoRNase_PH_dom2_sf"/>
</dbReference>
<comment type="subcellular location">
    <subcellularLocation>
        <location evidence="8">Cytoplasm</location>
    </subcellularLocation>
</comment>
<dbReference type="GO" id="GO:0004654">
    <property type="term" value="F:polyribonucleotide nucleotidyltransferase activity"/>
    <property type="evidence" value="ECO:0007669"/>
    <property type="project" value="UniProtKB-UniRule"/>
</dbReference>
<comment type="caution">
    <text evidence="10">The sequence shown here is derived from an EMBL/GenBank/DDBJ whole genome shotgun (WGS) entry which is preliminary data.</text>
</comment>
<evidence type="ECO:0000256" key="5">
    <source>
        <dbReference type="ARBA" id="ARBA00022723"/>
    </source>
</evidence>
<dbReference type="InterPro" id="IPR020568">
    <property type="entry name" value="Ribosomal_Su5_D2-typ_SF"/>
</dbReference>
<dbReference type="Pfam" id="PF03725">
    <property type="entry name" value="RNase_PH_C"/>
    <property type="match status" value="1"/>
</dbReference>
<accession>A0A1V5SEH8</accession>
<protein>
    <recommendedName>
        <fullName evidence="8">Polyribonucleotide nucleotidyltransferase</fullName>
        <ecNumber evidence="8">2.7.7.8</ecNumber>
    </recommendedName>
    <alternativeName>
        <fullName evidence="8">Polynucleotide phosphorylase</fullName>
        <shortName evidence="8">PNPase</shortName>
    </alternativeName>
</protein>
<dbReference type="PROSITE" id="PS50126">
    <property type="entry name" value="S1"/>
    <property type="match status" value="1"/>
</dbReference>
<proteinExistence type="inferred from homology"/>
<keyword evidence="7 8" id="KW-0694">RNA-binding</keyword>
<dbReference type="CDD" id="cd11363">
    <property type="entry name" value="RNase_PH_PNPase_1"/>
    <property type="match status" value="1"/>
</dbReference>
<dbReference type="InterPro" id="IPR015847">
    <property type="entry name" value="ExoRNase_PH_dom2"/>
</dbReference>
<dbReference type="SUPFAM" id="SSF54211">
    <property type="entry name" value="Ribosomal protein S5 domain 2-like"/>
    <property type="match status" value="2"/>
</dbReference>
<dbReference type="InterPro" id="IPR012340">
    <property type="entry name" value="NA-bd_OB-fold"/>
</dbReference>
<keyword evidence="5 8" id="KW-0479">Metal-binding</keyword>
<dbReference type="CDD" id="cd02393">
    <property type="entry name" value="KH-I_PNPase"/>
    <property type="match status" value="1"/>
</dbReference>